<dbReference type="SUPFAM" id="SSF64268">
    <property type="entry name" value="PX domain"/>
    <property type="match status" value="1"/>
</dbReference>
<dbReference type="InterPro" id="IPR027267">
    <property type="entry name" value="AH/BAR_dom_sf"/>
</dbReference>
<dbReference type="Gene3D" id="3.30.1520.10">
    <property type="entry name" value="Phox-like domain"/>
    <property type="match status" value="1"/>
</dbReference>
<evidence type="ECO:0000256" key="9">
    <source>
        <dbReference type="ARBA" id="ARBA00041273"/>
    </source>
</evidence>
<evidence type="ECO:0000256" key="4">
    <source>
        <dbReference type="ARBA" id="ARBA00022448"/>
    </source>
</evidence>
<feature type="compositionally biased region" description="Basic and acidic residues" evidence="11">
    <location>
        <begin position="127"/>
        <end position="136"/>
    </location>
</feature>
<evidence type="ECO:0000256" key="10">
    <source>
        <dbReference type="SAM" id="Coils"/>
    </source>
</evidence>
<organism evidence="13 14">
    <name type="scientific">Dekkera bruxellensis</name>
    <name type="common">Brettanomyces custersii</name>
    <dbReference type="NCBI Taxonomy" id="5007"/>
    <lineage>
        <taxon>Eukaryota</taxon>
        <taxon>Fungi</taxon>
        <taxon>Dikarya</taxon>
        <taxon>Ascomycota</taxon>
        <taxon>Saccharomycotina</taxon>
        <taxon>Pichiomycetes</taxon>
        <taxon>Pichiales</taxon>
        <taxon>Pichiaceae</taxon>
        <taxon>Brettanomyces</taxon>
    </lineage>
</organism>
<dbReference type="KEGG" id="bbrx:BRETT_000379"/>
<dbReference type="GO" id="GO:0000422">
    <property type="term" value="P:autophagy of mitochondrion"/>
    <property type="evidence" value="ECO:0007669"/>
    <property type="project" value="TreeGrafter"/>
</dbReference>
<evidence type="ECO:0000256" key="2">
    <source>
        <dbReference type="ARBA" id="ARBA00004496"/>
    </source>
</evidence>
<feature type="compositionally biased region" description="Polar residues" evidence="11">
    <location>
        <begin position="86"/>
        <end position="112"/>
    </location>
</feature>
<feature type="compositionally biased region" description="Basic and acidic residues" evidence="11">
    <location>
        <begin position="173"/>
        <end position="189"/>
    </location>
</feature>
<evidence type="ECO:0000313" key="14">
    <source>
        <dbReference type="Proteomes" id="UP000663131"/>
    </source>
</evidence>
<dbReference type="SMART" id="SM00312">
    <property type="entry name" value="PX"/>
    <property type="match status" value="1"/>
</dbReference>
<evidence type="ECO:0000256" key="3">
    <source>
        <dbReference type="ARBA" id="ARBA00010883"/>
    </source>
</evidence>
<evidence type="ECO:0000256" key="1">
    <source>
        <dbReference type="ARBA" id="ARBA00004184"/>
    </source>
</evidence>
<keyword evidence="4" id="KW-0813">Transport</keyword>
<dbReference type="Proteomes" id="UP000663131">
    <property type="component" value="Chromosome 8"/>
</dbReference>
<dbReference type="PROSITE" id="PS50195">
    <property type="entry name" value="PX"/>
    <property type="match status" value="1"/>
</dbReference>
<dbReference type="GO" id="GO:0032456">
    <property type="term" value="P:endocytic recycling"/>
    <property type="evidence" value="ECO:0007669"/>
    <property type="project" value="TreeGrafter"/>
</dbReference>
<dbReference type="EMBL" id="CP063136">
    <property type="protein sequence ID" value="QOU20668.1"/>
    <property type="molecule type" value="Genomic_DNA"/>
</dbReference>
<dbReference type="PANTHER" id="PTHR45949">
    <property type="entry name" value="SORTING NEXIN-4"/>
    <property type="match status" value="1"/>
</dbReference>
<dbReference type="OrthoDB" id="205639at2759"/>
<dbReference type="AlphaFoldDB" id="A0A871RA53"/>
<proteinExistence type="inferred from homology"/>
<dbReference type="PANTHER" id="PTHR45949:SF2">
    <property type="entry name" value="SORTING NEXIN-4"/>
    <property type="match status" value="1"/>
</dbReference>
<dbReference type="GO" id="GO:0000407">
    <property type="term" value="C:phagophore assembly site"/>
    <property type="evidence" value="ECO:0007669"/>
    <property type="project" value="TreeGrafter"/>
</dbReference>
<dbReference type="GO" id="GO:0034727">
    <property type="term" value="P:piecemeal microautophagy of the nucleus"/>
    <property type="evidence" value="ECO:0007669"/>
    <property type="project" value="TreeGrafter"/>
</dbReference>
<comment type="subcellular location">
    <subcellularLocation>
        <location evidence="2">Cytoplasm</location>
    </subcellularLocation>
    <subcellularLocation>
        <location evidence="1">Endomembrane system</location>
        <topology evidence="1">Peripheral membrane protein</topology>
    </subcellularLocation>
</comment>
<evidence type="ECO:0000256" key="7">
    <source>
        <dbReference type="ARBA" id="ARBA00023136"/>
    </source>
</evidence>
<feature type="compositionally biased region" description="Low complexity" evidence="11">
    <location>
        <begin position="159"/>
        <end position="171"/>
    </location>
</feature>
<dbReference type="CDD" id="cd06863">
    <property type="entry name" value="PX_Atg24p"/>
    <property type="match status" value="1"/>
</dbReference>
<dbReference type="InterPro" id="IPR036871">
    <property type="entry name" value="PX_dom_sf"/>
</dbReference>
<gene>
    <name evidence="13" type="ORF">BRETT_000379</name>
</gene>
<dbReference type="SUPFAM" id="SSF103657">
    <property type="entry name" value="BAR/IMD domain-like"/>
    <property type="match status" value="1"/>
</dbReference>
<reference evidence="13" key="1">
    <citation type="submission" date="2020-10" db="EMBL/GenBank/DDBJ databases">
        <authorList>
            <person name="Palmer J.M."/>
        </authorList>
    </citation>
    <scope>NUCLEOTIDE SEQUENCE</scope>
    <source>
        <strain evidence="13">UCD 2041</strain>
    </source>
</reference>
<dbReference type="GO" id="GO:0015031">
    <property type="term" value="P:protein transport"/>
    <property type="evidence" value="ECO:0007669"/>
    <property type="project" value="TreeGrafter"/>
</dbReference>
<dbReference type="GO" id="GO:0005769">
    <property type="term" value="C:early endosome"/>
    <property type="evidence" value="ECO:0007669"/>
    <property type="project" value="TreeGrafter"/>
</dbReference>
<feature type="domain" description="PX" evidence="12">
    <location>
        <begin position="189"/>
        <end position="310"/>
    </location>
</feature>
<evidence type="ECO:0000313" key="13">
    <source>
        <dbReference type="EMBL" id="QOU20668.1"/>
    </source>
</evidence>
<evidence type="ECO:0000256" key="11">
    <source>
        <dbReference type="SAM" id="MobiDB-lite"/>
    </source>
</evidence>
<protein>
    <recommendedName>
        <fullName evidence="8">Sorting nexin-4</fullName>
    </recommendedName>
    <alternativeName>
        <fullName evidence="9">Autophagy-related protein 24</fullName>
    </alternativeName>
</protein>
<feature type="coiled-coil region" evidence="10">
    <location>
        <begin position="536"/>
        <end position="570"/>
    </location>
</feature>
<dbReference type="GO" id="GO:0035091">
    <property type="term" value="F:phosphatidylinositol binding"/>
    <property type="evidence" value="ECO:0007669"/>
    <property type="project" value="InterPro"/>
</dbReference>
<feature type="compositionally biased region" description="Polar residues" evidence="11">
    <location>
        <begin position="27"/>
        <end position="58"/>
    </location>
</feature>
<comment type="similarity">
    <text evidence="3">Belongs to the sorting nexin family.</text>
</comment>
<keyword evidence="10" id="KW-0175">Coiled coil</keyword>
<name>A0A871RA53_DEKBR</name>
<dbReference type="Gene3D" id="1.20.1270.60">
    <property type="entry name" value="Arfaptin homology (AH) domain/BAR domain"/>
    <property type="match status" value="1"/>
</dbReference>
<reference evidence="13" key="2">
    <citation type="journal article" name="BMC Genomics">
        <title>New genome assemblies reveal patterns of domestication and adaptation across Brettanomyces (Dekkera) species.</title>
        <authorList>
            <person name="Roach M.J."/>
            <person name="Borneman A.R."/>
        </authorList>
    </citation>
    <scope>NUCLEOTIDE SEQUENCE</scope>
    <source>
        <strain evidence="13">UCD 2041</strain>
    </source>
</reference>
<keyword evidence="7" id="KW-0472">Membrane</keyword>
<dbReference type="GO" id="GO:0061709">
    <property type="term" value="P:reticulophagy"/>
    <property type="evidence" value="ECO:0007669"/>
    <property type="project" value="TreeGrafter"/>
</dbReference>
<dbReference type="GeneID" id="64572304"/>
<keyword evidence="6" id="KW-0446">Lipid-binding</keyword>
<evidence type="ECO:0000259" key="12">
    <source>
        <dbReference type="PROSITE" id="PS50195"/>
    </source>
</evidence>
<evidence type="ECO:0000256" key="8">
    <source>
        <dbReference type="ARBA" id="ARBA00040748"/>
    </source>
</evidence>
<dbReference type="InterPro" id="IPR001683">
    <property type="entry name" value="PX_dom"/>
</dbReference>
<dbReference type="Pfam" id="PF00787">
    <property type="entry name" value="PX"/>
    <property type="match status" value="1"/>
</dbReference>
<evidence type="ECO:0000256" key="6">
    <source>
        <dbReference type="ARBA" id="ARBA00023121"/>
    </source>
</evidence>
<sequence>MSLDGKETSETIQNPFESVAVFDQSHPESSTVNSSADVNKQQNSKQELTNDNLSPASNETDELVTSKMVRNAGIKTLFPEDVDELGSSTGENHADVSDSNIGDTNKNKSPLKSNDKDQNASPGNQDKFAERSKEPIESIALDPPSISNLDVDQGAKVGNSSNSSAESGNTNRTTDHSDNKASDTSDSEHVIHTVVDSPLTEHEGSNTFVSYRIQVKTDSKLFPKKTFQVRRRYSDFYFLYQCLVNDFPTLLVPPLPDKKRMEYIKGGRFSEEFTSKRAVSLSIFLHRVCSHPIMKTSDVLRVFLADTVHWNAYRANLKVSAVGSLDTSNSASQNFETVTEFIMNSFKKPTLENVNKKEFVEIENRITHLQQNLRQINNIYSRVLERQNSISEDMVKFGSEFGKLARVLGNDIDGTHQKVEDMDQETRQCDIQLKRFASSLTKTSEDLQNLNRGIDNRYITSLVDLEHYIMELKKLIKVKNDKAIDYEMLAHYLEKAKAEKQNLVNGGSLTSTTEGTITFLTKKFESLAGISGSRAGNMTNERIQKLDKRIEMLEREKVNAEKVYKRYEEDILTESEFFTKMKNEEVASSLSDLEKLYLQFYTNAQRSMKELDEDFAKDGKDLFPDKLSADGEFFSKSQVAQNEGRISADIQKIKNLGDSEEHESND</sequence>
<accession>A0A871RA53</accession>
<feature type="region of interest" description="Disordered" evidence="11">
    <location>
        <begin position="1"/>
        <end position="189"/>
    </location>
</feature>
<dbReference type="RefSeq" id="XP_041137161.1">
    <property type="nucleotide sequence ID" value="XM_041278947.1"/>
</dbReference>
<keyword evidence="5" id="KW-0963">Cytoplasm</keyword>
<evidence type="ECO:0000256" key="5">
    <source>
        <dbReference type="ARBA" id="ARBA00022490"/>
    </source>
</evidence>